<dbReference type="InterPro" id="IPR011444">
    <property type="entry name" value="DUF1549"/>
</dbReference>
<dbReference type="PANTHER" id="PTHR35889">
    <property type="entry name" value="CYCLOINULO-OLIGOSACCHARIDE FRUCTANOTRANSFERASE-RELATED"/>
    <property type="match status" value="1"/>
</dbReference>
<dbReference type="EMBL" id="CP036347">
    <property type="protein sequence ID" value="QDU03687.1"/>
    <property type="molecule type" value="Genomic_DNA"/>
</dbReference>
<dbReference type="RefSeq" id="WP_232104835.1">
    <property type="nucleotide sequence ID" value="NZ_CP036347.1"/>
</dbReference>
<dbReference type="Pfam" id="PF07583">
    <property type="entry name" value="PSCyt2"/>
    <property type="match status" value="1"/>
</dbReference>
<dbReference type="Proteomes" id="UP000320722">
    <property type="component" value="Chromosome"/>
</dbReference>
<evidence type="ECO:0000259" key="2">
    <source>
        <dbReference type="Pfam" id="PF07587"/>
    </source>
</evidence>
<evidence type="ECO:0000313" key="4">
    <source>
        <dbReference type="EMBL" id="QDU03687.1"/>
    </source>
</evidence>
<reference evidence="4 5" key="1">
    <citation type="submission" date="2019-02" db="EMBL/GenBank/DDBJ databases">
        <title>Deep-cultivation of Planctomycetes and their phenomic and genomic characterization uncovers novel biology.</title>
        <authorList>
            <person name="Wiegand S."/>
            <person name="Jogler M."/>
            <person name="Boedeker C."/>
            <person name="Pinto D."/>
            <person name="Vollmers J."/>
            <person name="Rivas-Marin E."/>
            <person name="Kohn T."/>
            <person name="Peeters S.H."/>
            <person name="Heuer A."/>
            <person name="Rast P."/>
            <person name="Oberbeckmann S."/>
            <person name="Bunk B."/>
            <person name="Jeske O."/>
            <person name="Meyerdierks A."/>
            <person name="Storesund J.E."/>
            <person name="Kallscheuer N."/>
            <person name="Luecker S."/>
            <person name="Lage O.M."/>
            <person name="Pohl T."/>
            <person name="Merkel B.J."/>
            <person name="Hornburger P."/>
            <person name="Mueller R.-W."/>
            <person name="Bruemmer F."/>
            <person name="Labrenz M."/>
            <person name="Spormann A.M."/>
            <person name="Op den Camp H."/>
            <person name="Overmann J."/>
            <person name="Amann R."/>
            <person name="Jetten M.S.M."/>
            <person name="Mascher T."/>
            <person name="Medema M.H."/>
            <person name="Devos D.P."/>
            <person name="Kaster A.-K."/>
            <person name="Ovreas L."/>
            <person name="Rohde M."/>
            <person name="Galperin M.Y."/>
            <person name="Jogler C."/>
        </authorList>
    </citation>
    <scope>NUCLEOTIDE SEQUENCE [LARGE SCALE GENOMIC DNA]</scope>
    <source>
        <strain evidence="4 5">V6</strain>
    </source>
</reference>
<organism evidence="4 5">
    <name type="scientific">Gimesia chilikensis</name>
    <dbReference type="NCBI Taxonomy" id="2605989"/>
    <lineage>
        <taxon>Bacteria</taxon>
        <taxon>Pseudomonadati</taxon>
        <taxon>Planctomycetota</taxon>
        <taxon>Planctomycetia</taxon>
        <taxon>Planctomycetales</taxon>
        <taxon>Planctomycetaceae</taxon>
        <taxon>Gimesia</taxon>
    </lineage>
</organism>
<dbReference type="InterPro" id="IPR022655">
    <property type="entry name" value="DUF1553"/>
</dbReference>
<accession>A0A517WEL3</accession>
<evidence type="ECO:0000313" key="5">
    <source>
        <dbReference type="Proteomes" id="UP000320722"/>
    </source>
</evidence>
<name>A0A517WEL3_9PLAN</name>
<dbReference type="PANTHER" id="PTHR35889:SF3">
    <property type="entry name" value="F-BOX DOMAIN-CONTAINING PROTEIN"/>
    <property type="match status" value="1"/>
</dbReference>
<proteinExistence type="predicted"/>
<evidence type="ECO:0000259" key="1">
    <source>
        <dbReference type="Pfam" id="PF07583"/>
    </source>
</evidence>
<sequence length="970" mass="109930">MESRREQLQIYTVSLPGISRSLQPAFCLFALMSASYLTAGETSGAAEEHFTLKVLPLLQTKCFGCHGKDPQDIRGDYNMLSRAGLLAGGESGEPSLIPGKPQASTLYQAVLWDGLEMPPKENDRLTAVETEQIRQWIAAGAPWPSLARQDQIRKTAAAVTSNAEGRLVSTSGGTSTEWTNRRYQPEDLWAFEKVRPTSELLPAEVPDHEAIDYFINQKLAEADLSPAAEASPRQLIIRASYDLTGLPPAPAEIDDFIVAYSRDAEQAWEALIDRLLASPRYGEHWGRHWLDVTRYADTGGMSNDYERSNMWRYRDYVIRAFNEDKPYHDFIIEQLAGDELADRSVVKRTGGDQKTVHQTQLSGKYTDQEAEWIIATGFLRLGPWDNAMVEPDAARQMYLDDLVNITGQTFLAQTLRCCKCHDHKFDPIPTRDYYRIYAAFSTTHMAERPVPLLSSENQGGFEKGKAHVEQMLQFAVQEKNQLIQKREEAAREWFKEHNLPYKNEADRRGLPDDAKPPRHVGLDHVEQGELKVREQDEWIWTRRLERYQPMAQSVFNAEHNTMPWNGARKLRIKRKPTKQQVINFILTGGALEARGDVVQPGVLSAVSIPAGSSTSKPGLVTTATEGRRTELARWIAHPDNGLTTRAIVNRIWQYHFGTGLAANANNFGAKGAKPTHPELLDWLAGDLVTHGWRIKRLHRRIMLSEVYRRSSIPDDPQQLTQGDPNNRLLSCFPRRRLSAEELRDGILKITGELVYSAGGVPVMPEINMEVALQPRMIQFSLAPAYQPSPTPAERNRRSIYAYHVRGQADPFTELFNQPNPNESCELRESAAVTPQVFTLLNSDQMIDRSIAFALRLQEERGTLPEQVNRAFRLTLGRPASEQELRRLQQYVTDMQEYHTGVVPEVTRYPQTITRSLVEEFSGQPFEYQEILPVFTHYQADKKPADVSTKTRALADLCLLLFNSNEFMYVE</sequence>
<protein>
    <submittedName>
        <fullName evidence="4">Planctomycete cytochrome C</fullName>
    </submittedName>
</protein>
<dbReference type="AlphaFoldDB" id="A0A517WEL3"/>
<feature type="domain" description="DUF1553" evidence="2">
    <location>
        <begin position="627"/>
        <end position="890"/>
    </location>
</feature>
<gene>
    <name evidence="4" type="ORF">V6x_34100</name>
</gene>
<feature type="domain" description="DUF1549" evidence="1">
    <location>
        <begin position="211"/>
        <end position="444"/>
    </location>
</feature>
<feature type="domain" description="Cytochrome C Planctomycete-type" evidence="3">
    <location>
        <begin position="62"/>
        <end position="121"/>
    </location>
</feature>
<evidence type="ECO:0000259" key="3">
    <source>
        <dbReference type="Pfam" id="PF07635"/>
    </source>
</evidence>
<dbReference type="Pfam" id="PF07587">
    <property type="entry name" value="PSD1"/>
    <property type="match status" value="1"/>
</dbReference>
<dbReference type="Pfam" id="PF07635">
    <property type="entry name" value="PSCyt1"/>
    <property type="match status" value="1"/>
</dbReference>
<dbReference type="InterPro" id="IPR011429">
    <property type="entry name" value="Cyt_c_Planctomycete-type"/>
</dbReference>